<dbReference type="SUPFAM" id="SSF49478">
    <property type="entry name" value="Cna protein B-type domain"/>
    <property type="match status" value="1"/>
</dbReference>
<dbReference type="AlphaFoldDB" id="A0A0B8T0Y4"/>
<comment type="caution">
    <text evidence="2">The sequence shown here is derived from an EMBL/GenBank/DDBJ whole genome shotgun (WGS) entry which is preliminary data.</text>
</comment>
<evidence type="ECO:0000256" key="1">
    <source>
        <dbReference type="SAM" id="SignalP"/>
    </source>
</evidence>
<feature type="chain" id="PRO_5002142094" description="Lipoprotein" evidence="1">
    <location>
        <begin position="27"/>
        <end position="233"/>
    </location>
</feature>
<accession>A0A0B8T0Y4</accession>
<gene>
    <name evidence="2" type="ORF">DI53_2026</name>
</gene>
<protein>
    <recommendedName>
        <fullName evidence="4">Lipoprotein</fullName>
    </recommendedName>
</protein>
<dbReference type="PATRIC" id="fig|1229276.3.peg.2088"/>
<reference evidence="2 3" key="2">
    <citation type="journal article" date="2015" name="PLoS ONE">
        <title>Whole-Genome Optical Mapping and Finished Genome Sequence of Sphingobacterium deserti sp. nov., a New Species Isolated from the Western Desert of China.</title>
        <authorList>
            <person name="Teng C."/>
            <person name="Zhou Z."/>
            <person name="Molnar I."/>
            <person name="Li X."/>
            <person name="Tang R."/>
            <person name="Chen M."/>
            <person name="Wang L."/>
            <person name="Su S."/>
            <person name="Zhang W."/>
            <person name="Lin M."/>
        </authorList>
    </citation>
    <scope>NUCLEOTIDE SEQUENCE [LARGE SCALE GENOMIC DNA]</scope>
    <source>
        <strain evidence="3">ACCC05744</strain>
    </source>
</reference>
<evidence type="ECO:0000313" key="3">
    <source>
        <dbReference type="Proteomes" id="UP000031802"/>
    </source>
</evidence>
<evidence type="ECO:0008006" key="4">
    <source>
        <dbReference type="Google" id="ProtNLM"/>
    </source>
</evidence>
<dbReference type="EMBL" id="JJMU01000029">
    <property type="protein sequence ID" value="KGE14196.1"/>
    <property type="molecule type" value="Genomic_DNA"/>
</dbReference>
<name>A0A0B8T0Y4_9SPHI</name>
<dbReference type="STRING" id="1229276.DI53_2026"/>
<dbReference type="Gene3D" id="2.60.40.10">
    <property type="entry name" value="Immunoglobulins"/>
    <property type="match status" value="1"/>
</dbReference>
<reference evidence="3" key="1">
    <citation type="submission" date="2014-04" db="EMBL/GenBank/DDBJ databases">
        <title>Whole-Genome optical mapping and complete genome sequence of Sphingobacterium deserti sp. nov., a new spaces isolated from desert in the west of China.</title>
        <authorList>
            <person name="Teng C."/>
            <person name="Zhou Z."/>
            <person name="Li X."/>
            <person name="Chen M."/>
            <person name="Lin M."/>
            <person name="Wang L."/>
            <person name="Su S."/>
            <person name="Zhang C."/>
            <person name="Zhang W."/>
        </authorList>
    </citation>
    <scope>NUCLEOTIDE SEQUENCE [LARGE SCALE GENOMIC DNA]</scope>
    <source>
        <strain evidence="3">ACCC05744</strain>
    </source>
</reference>
<feature type="signal peptide" evidence="1">
    <location>
        <begin position="1"/>
        <end position="26"/>
    </location>
</feature>
<keyword evidence="3" id="KW-1185">Reference proteome</keyword>
<dbReference type="Proteomes" id="UP000031802">
    <property type="component" value="Unassembled WGS sequence"/>
</dbReference>
<sequence length="233" mass="25947">MHHQTLPKNMKSKLTLFILIFGILTACEKTTNVDVVVSTSGKLSYKLVDDSGKGVPDVKVSLYDLLGTYPAYQVLLDQRTTDAAGVVDFGDLNPKTYFLRADSAIVNNVGYMVQQHVQVITGDGKQKETKVTDFSGTLTVTAQSYNNQRLRNIGVAVVPANRFDYSANTTYFIRVAEFKGLTDAAGTLRLQIPSDKEYVLYFYNSVTNAAYNNYQHVSVQKGQTVNYTTYIYQ</sequence>
<proteinExistence type="predicted"/>
<evidence type="ECO:0000313" key="2">
    <source>
        <dbReference type="EMBL" id="KGE14196.1"/>
    </source>
</evidence>
<keyword evidence="1" id="KW-0732">Signal</keyword>
<dbReference type="InterPro" id="IPR013783">
    <property type="entry name" value="Ig-like_fold"/>
</dbReference>
<organism evidence="2 3">
    <name type="scientific">Sphingobacterium deserti</name>
    <dbReference type="NCBI Taxonomy" id="1229276"/>
    <lineage>
        <taxon>Bacteria</taxon>
        <taxon>Pseudomonadati</taxon>
        <taxon>Bacteroidota</taxon>
        <taxon>Sphingobacteriia</taxon>
        <taxon>Sphingobacteriales</taxon>
        <taxon>Sphingobacteriaceae</taxon>
        <taxon>Sphingobacterium</taxon>
    </lineage>
</organism>